<gene>
    <name evidence="7" type="ORF">H8730_12165</name>
</gene>
<dbReference type="Pfam" id="PF02838">
    <property type="entry name" value="Glyco_hydro_20b"/>
    <property type="match status" value="1"/>
</dbReference>
<keyword evidence="2" id="KW-0378">Hydrolase</keyword>
<feature type="domain" description="Beta-hexosaminidase bacterial type N-terminal" evidence="6">
    <location>
        <begin position="4"/>
        <end position="126"/>
    </location>
</feature>
<dbReference type="GO" id="GO:0005764">
    <property type="term" value="C:lysosome"/>
    <property type="evidence" value="ECO:0007669"/>
    <property type="project" value="TreeGrafter"/>
</dbReference>
<proteinExistence type="inferred from homology"/>
<dbReference type="SUPFAM" id="SSF51445">
    <property type="entry name" value="(Trans)glycosidases"/>
    <property type="match status" value="1"/>
</dbReference>
<organism evidence="7 8">
    <name type="scientific">Bianquea renquensis</name>
    <dbReference type="NCBI Taxonomy" id="2763661"/>
    <lineage>
        <taxon>Bacteria</taxon>
        <taxon>Bacillati</taxon>
        <taxon>Bacillota</taxon>
        <taxon>Clostridia</taxon>
        <taxon>Eubacteriales</taxon>
        <taxon>Bianqueaceae</taxon>
        <taxon>Bianquea</taxon>
    </lineage>
</organism>
<dbReference type="RefSeq" id="WP_177713697.1">
    <property type="nucleotide sequence ID" value="NZ_JACRSQ010000019.1"/>
</dbReference>
<dbReference type="InterPro" id="IPR015883">
    <property type="entry name" value="Glyco_hydro_20_cat"/>
</dbReference>
<comment type="caution">
    <text evidence="7">The sequence shown here is derived from an EMBL/GenBank/DDBJ whole genome shotgun (WGS) entry which is preliminary data.</text>
</comment>
<dbReference type="PRINTS" id="PR00738">
    <property type="entry name" value="GLHYDRLASE20"/>
</dbReference>
<dbReference type="GO" id="GO:0016020">
    <property type="term" value="C:membrane"/>
    <property type="evidence" value="ECO:0007669"/>
    <property type="project" value="TreeGrafter"/>
</dbReference>
<dbReference type="Gene3D" id="3.20.20.80">
    <property type="entry name" value="Glycosidases"/>
    <property type="match status" value="1"/>
</dbReference>
<name>A0A926DTC8_9FIRM</name>
<evidence type="ECO:0000256" key="4">
    <source>
        <dbReference type="PIRSR" id="PIRSR625705-1"/>
    </source>
</evidence>
<dbReference type="GO" id="GO:0004563">
    <property type="term" value="F:beta-N-acetylhexosaminidase activity"/>
    <property type="evidence" value="ECO:0007669"/>
    <property type="project" value="InterPro"/>
</dbReference>
<evidence type="ECO:0000259" key="6">
    <source>
        <dbReference type="Pfam" id="PF02838"/>
    </source>
</evidence>
<evidence type="ECO:0000259" key="5">
    <source>
        <dbReference type="Pfam" id="PF00728"/>
    </source>
</evidence>
<sequence>MRNIYLVPRPQKVEVKQGDFVLPHKGVILLDSRELDFASRRLQQLCQQICGQKLDRRLLTKSPCRAAFRFRKSEMQIGAQAYQLDIAPEGVTLIYGGTAGALYGVSTLKQLLLQYQGTLPCLHIEDEPDYAQRGVLYDISRDRMPTLETLYKFIDFMIDVKLNQLFLHVEGLKFAYASYPETWEGGTPLTGEEILLLDQYCQERCIELIPTQNCLGHMTKWLEREEFKHLAECEDGYPASWAPGGVEKPGTLAPYLKGTRELVENMTEDFLPYFSSQRYNVCLDEPYELGMGKSMQRCNEIGKDGVYLEYVLWLQELAAKHGKSLMMWGDVVKHYPDLYKSIPKEVTLLEWGYDPASPFEKYCAAYQEAGLRYYVCPGTACWLSLIGRIDKMRKNQENAAENGLRYGAAGYLVTSWGDRGHWEHFPIAFPGYLYGAALSWAYSQNLEIDLAHGLDLLLFEDKAGRVGQMLLRLGQLPDPLEKENASLIASIFKDAIKNTESIQQILHYDFDSLCREVDVILTELAASQMSGEECDLWKRELINNARLFCHGCQLGKLKQLLLQRKTMQAKKLAKQLAWELEELMKEYGQIWLRRNRLDGLWDSMENMRRLLREYQELTQV</sequence>
<dbReference type="InterPro" id="IPR015882">
    <property type="entry name" value="HEX_bac_N"/>
</dbReference>
<dbReference type="GO" id="GO:0006689">
    <property type="term" value="P:ganglioside catabolic process"/>
    <property type="evidence" value="ECO:0007669"/>
    <property type="project" value="TreeGrafter"/>
</dbReference>
<feature type="domain" description="Glycoside hydrolase family 20 catalytic" evidence="5">
    <location>
        <begin position="130"/>
        <end position="392"/>
    </location>
</feature>
<dbReference type="Gene3D" id="3.30.379.10">
    <property type="entry name" value="Chitobiase/beta-hexosaminidase domain 2-like"/>
    <property type="match status" value="1"/>
</dbReference>
<dbReference type="InterPro" id="IPR025705">
    <property type="entry name" value="Beta_hexosaminidase_sua/sub"/>
</dbReference>
<dbReference type="PANTHER" id="PTHR22600:SF21">
    <property type="entry name" value="BETA-HEXOSAMINIDASE A"/>
    <property type="match status" value="1"/>
</dbReference>
<evidence type="ECO:0000256" key="1">
    <source>
        <dbReference type="ARBA" id="ARBA00006285"/>
    </source>
</evidence>
<dbReference type="InterPro" id="IPR029018">
    <property type="entry name" value="Hex-like_dom2"/>
</dbReference>
<keyword evidence="8" id="KW-1185">Reference proteome</keyword>
<dbReference type="PANTHER" id="PTHR22600">
    <property type="entry name" value="BETA-HEXOSAMINIDASE"/>
    <property type="match status" value="1"/>
</dbReference>
<dbReference type="InterPro" id="IPR017853">
    <property type="entry name" value="GH"/>
</dbReference>
<dbReference type="AlphaFoldDB" id="A0A926DTC8"/>
<evidence type="ECO:0000256" key="2">
    <source>
        <dbReference type="ARBA" id="ARBA00022801"/>
    </source>
</evidence>
<dbReference type="GO" id="GO:0030203">
    <property type="term" value="P:glycosaminoglycan metabolic process"/>
    <property type="evidence" value="ECO:0007669"/>
    <property type="project" value="TreeGrafter"/>
</dbReference>
<evidence type="ECO:0000313" key="7">
    <source>
        <dbReference type="EMBL" id="MBC8544291.1"/>
    </source>
</evidence>
<dbReference type="SUPFAM" id="SSF55545">
    <property type="entry name" value="beta-N-acetylhexosaminidase-like domain"/>
    <property type="match status" value="1"/>
</dbReference>
<accession>A0A926DTC8</accession>
<feature type="active site" description="Proton donor" evidence="4">
    <location>
        <position position="285"/>
    </location>
</feature>
<dbReference type="EMBL" id="JACRSQ010000019">
    <property type="protein sequence ID" value="MBC8544291.1"/>
    <property type="molecule type" value="Genomic_DNA"/>
</dbReference>
<protein>
    <submittedName>
        <fullName evidence="7">Beta-N-acetylhexosaminidase</fullName>
    </submittedName>
</protein>
<dbReference type="GO" id="GO:0005975">
    <property type="term" value="P:carbohydrate metabolic process"/>
    <property type="evidence" value="ECO:0007669"/>
    <property type="project" value="InterPro"/>
</dbReference>
<evidence type="ECO:0000256" key="3">
    <source>
        <dbReference type="ARBA" id="ARBA00023295"/>
    </source>
</evidence>
<dbReference type="Proteomes" id="UP000657006">
    <property type="component" value="Unassembled WGS sequence"/>
</dbReference>
<reference evidence="7" key="1">
    <citation type="submission" date="2020-08" db="EMBL/GenBank/DDBJ databases">
        <title>Genome public.</title>
        <authorList>
            <person name="Liu C."/>
            <person name="Sun Q."/>
        </authorList>
    </citation>
    <scope>NUCLEOTIDE SEQUENCE</scope>
    <source>
        <strain evidence="7">NSJ-32</strain>
    </source>
</reference>
<keyword evidence="3" id="KW-0326">Glycosidase</keyword>
<dbReference type="Pfam" id="PF00728">
    <property type="entry name" value="Glyco_hydro_20"/>
    <property type="match status" value="1"/>
</dbReference>
<evidence type="ECO:0000313" key="8">
    <source>
        <dbReference type="Proteomes" id="UP000657006"/>
    </source>
</evidence>
<comment type="similarity">
    <text evidence="1">Belongs to the glycosyl hydrolase 20 family.</text>
</comment>